<dbReference type="AlphaFoldDB" id="A0A517P386"/>
<keyword evidence="6" id="KW-0456">Lyase</keyword>
<dbReference type="RefSeq" id="WP_145421700.1">
    <property type="nucleotide sequence ID" value="NZ_CP036526.1"/>
</dbReference>
<protein>
    <recommendedName>
        <fullName evidence="5">2-dehydro-3-deoxy-phosphogluconate aldolase</fullName>
        <ecNumber evidence="5">4.1.2.14</ecNumber>
    </recommendedName>
</protein>
<dbReference type="CDD" id="cd00452">
    <property type="entry name" value="KDPG_aldolase"/>
    <property type="match status" value="1"/>
</dbReference>
<evidence type="ECO:0000256" key="7">
    <source>
        <dbReference type="ARBA" id="ARBA00023277"/>
    </source>
</evidence>
<dbReference type="InterPro" id="IPR000887">
    <property type="entry name" value="Aldlse_KDPG_KHG"/>
</dbReference>
<dbReference type="EMBL" id="CP036526">
    <property type="protein sequence ID" value="QDT13836.1"/>
    <property type="molecule type" value="Genomic_DNA"/>
</dbReference>
<dbReference type="NCBIfam" id="TIGR01182">
    <property type="entry name" value="eda"/>
    <property type="match status" value="1"/>
</dbReference>
<reference evidence="8 9" key="1">
    <citation type="submission" date="2019-02" db="EMBL/GenBank/DDBJ databases">
        <title>Deep-cultivation of Planctomycetes and their phenomic and genomic characterization uncovers novel biology.</title>
        <authorList>
            <person name="Wiegand S."/>
            <person name="Jogler M."/>
            <person name="Boedeker C."/>
            <person name="Pinto D."/>
            <person name="Vollmers J."/>
            <person name="Rivas-Marin E."/>
            <person name="Kohn T."/>
            <person name="Peeters S.H."/>
            <person name="Heuer A."/>
            <person name="Rast P."/>
            <person name="Oberbeckmann S."/>
            <person name="Bunk B."/>
            <person name="Jeske O."/>
            <person name="Meyerdierks A."/>
            <person name="Storesund J.E."/>
            <person name="Kallscheuer N."/>
            <person name="Luecker S."/>
            <person name="Lage O.M."/>
            <person name="Pohl T."/>
            <person name="Merkel B.J."/>
            <person name="Hornburger P."/>
            <person name="Mueller R.-W."/>
            <person name="Bruemmer F."/>
            <person name="Labrenz M."/>
            <person name="Spormann A.M."/>
            <person name="Op den Camp H."/>
            <person name="Overmann J."/>
            <person name="Amann R."/>
            <person name="Jetten M.S.M."/>
            <person name="Mascher T."/>
            <person name="Medema M.H."/>
            <person name="Devos D.P."/>
            <person name="Kaster A.-K."/>
            <person name="Ovreas L."/>
            <person name="Rohde M."/>
            <person name="Galperin M.Y."/>
            <person name="Jogler C."/>
        </authorList>
    </citation>
    <scope>NUCLEOTIDE SEQUENCE [LARGE SCALE GENOMIC DNA]</scope>
    <source>
        <strain evidence="8 9">K23_9</strain>
    </source>
</reference>
<comment type="similarity">
    <text evidence="3">Belongs to the KHG/KDPG aldolase family.</text>
</comment>
<comment type="subunit">
    <text evidence="4">Homotrimer.</text>
</comment>
<dbReference type="SUPFAM" id="SSF51569">
    <property type="entry name" value="Aldolase"/>
    <property type="match status" value="1"/>
</dbReference>
<sequence length="225" mass="23878">MNSLFPNDTLQRIRSCGVIAVLVIDDAAHAVSLAKSLLAGGIDVMELTLRTDAAIESLRRIRSEVPEMMAGVGTILRADQIKVVADAGAAFGVAPGFSPGVVKSAQDQGLPFAPGILTPSEIEAAVELGCRELKIFPAQASGGMKYLGSISAPYNHLGLQYVPLGGINAANMVDYLRSPIVPAVGGSWIATRQLIAEQQWESIAANAKEARREVDRLREETQETI</sequence>
<dbReference type="Pfam" id="PF01081">
    <property type="entry name" value="Aldolase"/>
    <property type="match status" value="1"/>
</dbReference>
<gene>
    <name evidence="8" type="primary">eda</name>
    <name evidence="8" type="ORF">K239x_58560</name>
</gene>
<comment type="pathway">
    <text evidence="2">Carbohydrate acid metabolism; 2-dehydro-3-deoxy-D-gluconate degradation; D-glyceraldehyde 3-phosphate and pyruvate from 2-dehydro-3-deoxy-D-gluconate: step 2/2.</text>
</comment>
<dbReference type="EC" id="4.1.2.14" evidence="5"/>
<accession>A0A517P386</accession>
<evidence type="ECO:0000313" key="9">
    <source>
        <dbReference type="Proteomes" id="UP000319817"/>
    </source>
</evidence>
<dbReference type="GO" id="GO:0008675">
    <property type="term" value="F:2-dehydro-3-deoxy-phosphogluconate aldolase activity"/>
    <property type="evidence" value="ECO:0007669"/>
    <property type="project" value="UniProtKB-EC"/>
</dbReference>
<evidence type="ECO:0000256" key="5">
    <source>
        <dbReference type="ARBA" id="ARBA00013063"/>
    </source>
</evidence>
<comment type="catalytic activity">
    <reaction evidence="1">
        <text>2-dehydro-3-deoxy-6-phospho-D-gluconate = D-glyceraldehyde 3-phosphate + pyruvate</text>
        <dbReference type="Rhea" id="RHEA:17089"/>
        <dbReference type="ChEBI" id="CHEBI:15361"/>
        <dbReference type="ChEBI" id="CHEBI:57569"/>
        <dbReference type="ChEBI" id="CHEBI:59776"/>
        <dbReference type="EC" id="4.1.2.14"/>
    </reaction>
</comment>
<evidence type="ECO:0000313" key="8">
    <source>
        <dbReference type="EMBL" id="QDT13836.1"/>
    </source>
</evidence>
<dbReference type="InterPro" id="IPR013785">
    <property type="entry name" value="Aldolase_TIM"/>
</dbReference>
<proteinExistence type="inferred from homology"/>
<dbReference type="PANTHER" id="PTHR30246:SF1">
    <property type="entry name" value="2-DEHYDRO-3-DEOXY-6-PHOSPHOGALACTONATE ALDOLASE-RELATED"/>
    <property type="match status" value="1"/>
</dbReference>
<dbReference type="PANTHER" id="PTHR30246">
    <property type="entry name" value="2-KETO-3-DEOXY-6-PHOSPHOGLUCONATE ALDOLASE"/>
    <property type="match status" value="1"/>
</dbReference>
<dbReference type="Proteomes" id="UP000319817">
    <property type="component" value="Chromosome"/>
</dbReference>
<evidence type="ECO:0000256" key="4">
    <source>
        <dbReference type="ARBA" id="ARBA00011233"/>
    </source>
</evidence>
<dbReference type="OrthoDB" id="9802667at2"/>
<name>A0A517P386_9BACT</name>
<organism evidence="8 9">
    <name type="scientific">Stieleria marina</name>
    <dbReference type="NCBI Taxonomy" id="1930275"/>
    <lineage>
        <taxon>Bacteria</taxon>
        <taxon>Pseudomonadati</taxon>
        <taxon>Planctomycetota</taxon>
        <taxon>Planctomycetia</taxon>
        <taxon>Pirellulales</taxon>
        <taxon>Pirellulaceae</taxon>
        <taxon>Stieleria</taxon>
    </lineage>
</organism>
<dbReference type="Gene3D" id="3.20.20.70">
    <property type="entry name" value="Aldolase class I"/>
    <property type="match status" value="1"/>
</dbReference>
<keyword evidence="7" id="KW-0119">Carbohydrate metabolism</keyword>
<dbReference type="InterPro" id="IPR031337">
    <property type="entry name" value="KDPG/KHG_AS_1"/>
</dbReference>
<evidence type="ECO:0000256" key="6">
    <source>
        <dbReference type="ARBA" id="ARBA00023239"/>
    </source>
</evidence>
<keyword evidence="9" id="KW-1185">Reference proteome</keyword>
<evidence type="ECO:0000256" key="3">
    <source>
        <dbReference type="ARBA" id="ARBA00006906"/>
    </source>
</evidence>
<evidence type="ECO:0000256" key="2">
    <source>
        <dbReference type="ARBA" id="ARBA00004736"/>
    </source>
</evidence>
<evidence type="ECO:0000256" key="1">
    <source>
        <dbReference type="ARBA" id="ARBA00000654"/>
    </source>
</evidence>
<dbReference type="PROSITE" id="PS00159">
    <property type="entry name" value="ALDOLASE_KDPG_KHG_1"/>
    <property type="match status" value="1"/>
</dbReference>